<feature type="domain" description="Pseudouridine synthase I TruA alpha/beta" evidence="8">
    <location>
        <begin position="8"/>
        <end position="101"/>
    </location>
</feature>
<evidence type="ECO:0000259" key="8">
    <source>
        <dbReference type="Pfam" id="PF01416"/>
    </source>
</evidence>
<dbReference type="InterPro" id="IPR020103">
    <property type="entry name" value="PsdUridine_synth_cat_dom_sf"/>
</dbReference>
<keyword evidence="2 4" id="KW-0819">tRNA processing</keyword>
<dbReference type="CDD" id="cd02570">
    <property type="entry name" value="PseudoU_synth_EcTruA"/>
    <property type="match status" value="1"/>
</dbReference>
<dbReference type="InterPro" id="IPR020095">
    <property type="entry name" value="PsdUridine_synth_TruA_C"/>
</dbReference>
<sequence>MRRIMLTVAYDGTRYHGWQRQPDKNSIEDVLDQCLSDLTREPVRVIGASRTDAGVHALGNVAVFDTQARMGADKFSYALNQRLPEDIRIRASREVPADFHPRKTESIKTYEYHILNEEFANPVERLYSYFCYVPLDEGLMQRAADFLVGEHDFQSFCSAGAQVESTVRTLYSCTVRREETKLTIRIQGNGFLYNMVRIIAGTLMEAGKGKYPPEHVRDILLAADRRAAGPTAPARGLVLVSYRFPELERAFMSKDGCEAAESAGINGPENLKF</sequence>
<proteinExistence type="inferred from homology"/>
<comment type="function">
    <text evidence="4">Formation of pseudouridine at positions 38, 39 and 40 in the anticodon stem and loop of transfer RNAs.</text>
</comment>
<dbReference type="PANTHER" id="PTHR11142">
    <property type="entry name" value="PSEUDOURIDYLATE SYNTHASE"/>
    <property type="match status" value="1"/>
</dbReference>
<evidence type="ECO:0000256" key="2">
    <source>
        <dbReference type="ARBA" id="ARBA00022694"/>
    </source>
</evidence>
<dbReference type="GO" id="GO:0031119">
    <property type="term" value="P:tRNA pseudouridine synthesis"/>
    <property type="evidence" value="ECO:0007669"/>
    <property type="project" value="UniProtKB-UniRule"/>
</dbReference>
<dbReference type="Gene3D" id="3.30.70.660">
    <property type="entry name" value="Pseudouridine synthase I, catalytic domain, C-terminal subdomain"/>
    <property type="match status" value="1"/>
</dbReference>
<dbReference type="Pfam" id="PF01416">
    <property type="entry name" value="PseudoU_synth_1"/>
    <property type="match status" value="2"/>
</dbReference>
<evidence type="ECO:0000256" key="4">
    <source>
        <dbReference type="HAMAP-Rule" id="MF_00171"/>
    </source>
</evidence>
<gene>
    <name evidence="4 9" type="primary">truA</name>
    <name evidence="9" type="ORF">H9761_03960</name>
</gene>
<dbReference type="PANTHER" id="PTHR11142:SF0">
    <property type="entry name" value="TRNA PSEUDOURIDINE SYNTHASE-LIKE 1"/>
    <property type="match status" value="1"/>
</dbReference>
<evidence type="ECO:0000256" key="3">
    <source>
        <dbReference type="ARBA" id="ARBA00023235"/>
    </source>
</evidence>
<evidence type="ECO:0000256" key="6">
    <source>
        <dbReference type="PIRSR" id="PIRSR001430-2"/>
    </source>
</evidence>
<dbReference type="PIRSF" id="PIRSF001430">
    <property type="entry name" value="tRNA_psdUrid_synth"/>
    <property type="match status" value="1"/>
</dbReference>
<dbReference type="GO" id="GO:0160147">
    <property type="term" value="F:tRNA pseudouridine(38-40) synthase activity"/>
    <property type="evidence" value="ECO:0007669"/>
    <property type="project" value="UniProtKB-EC"/>
</dbReference>
<dbReference type="GO" id="GO:0003723">
    <property type="term" value="F:RNA binding"/>
    <property type="evidence" value="ECO:0007669"/>
    <property type="project" value="InterPro"/>
</dbReference>
<dbReference type="SUPFAM" id="SSF55120">
    <property type="entry name" value="Pseudouridine synthase"/>
    <property type="match status" value="1"/>
</dbReference>
<evidence type="ECO:0000256" key="7">
    <source>
        <dbReference type="RuleBase" id="RU003792"/>
    </source>
</evidence>
<dbReference type="EC" id="5.4.99.12" evidence="4"/>
<dbReference type="InterPro" id="IPR020094">
    <property type="entry name" value="TruA/RsuA/RluB/E/F_N"/>
</dbReference>
<dbReference type="EMBL" id="DWWS01000017">
    <property type="protein sequence ID" value="HJC22842.1"/>
    <property type="molecule type" value="Genomic_DNA"/>
</dbReference>
<feature type="domain" description="Pseudouridine synthase I TruA alpha/beta" evidence="8">
    <location>
        <begin position="143"/>
        <end position="245"/>
    </location>
</feature>
<evidence type="ECO:0000313" key="9">
    <source>
        <dbReference type="EMBL" id="HJC22842.1"/>
    </source>
</evidence>
<dbReference type="Gene3D" id="3.30.70.580">
    <property type="entry name" value="Pseudouridine synthase I, catalytic domain, N-terminal subdomain"/>
    <property type="match status" value="1"/>
</dbReference>
<dbReference type="FunFam" id="3.30.70.580:FF:000001">
    <property type="entry name" value="tRNA pseudouridine synthase A"/>
    <property type="match status" value="1"/>
</dbReference>
<feature type="binding site" evidence="4 6">
    <location>
        <position position="110"/>
    </location>
    <ligand>
        <name>substrate</name>
    </ligand>
</feature>
<organism evidence="9 10">
    <name type="scientific">Candidatus Eisenbergiella merdavium</name>
    <dbReference type="NCBI Taxonomy" id="2838551"/>
    <lineage>
        <taxon>Bacteria</taxon>
        <taxon>Bacillati</taxon>
        <taxon>Bacillota</taxon>
        <taxon>Clostridia</taxon>
        <taxon>Lachnospirales</taxon>
        <taxon>Lachnospiraceae</taxon>
        <taxon>Eisenbergiella</taxon>
    </lineage>
</organism>
<comment type="catalytic activity">
    <reaction evidence="4 7">
        <text>uridine(38/39/40) in tRNA = pseudouridine(38/39/40) in tRNA</text>
        <dbReference type="Rhea" id="RHEA:22376"/>
        <dbReference type="Rhea" id="RHEA-COMP:10085"/>
        <dbReference type="Rhea" id="RHEA-COMP:10087"/>
        <dbReference type="ChEBI" id="CHEBI:65314"/>
        <dbReference type="ChEBI" id="CHEBI:65315"/>
        <dbReference type="EC" id="5.4.99.12"/>
    </reaction>
</comment>
<feature type="active site" description="Nucleophile" evidence="4 5">
    <location>
        <position position="52"/>
    </location>
</feature>
<comment type="subunit">
    <text evidence="4">Homodimer.</text>
</comment>
<evidence type="ECO:0000256" key="1">
    <source>
        <dbReference type="ARBA" id="ARBA00009375"/>
    </source>
</evidence>
<evidence type="ECO:0000313" key="10">
    <source>
        <dbReference type="Proteomes" id="UP000823891"/>
    </source>
</evidence>
<dbReference type="InterPro" id="IPR001406">
    <property type="entry name" value="PsdUridine_synth_TruA"/>
</dbReference>
<name>A0A9D2NEG2_9FIRM</name>
<accession>A0A9D2NEG2</accession>
<comment type="caution">
    <text evidence="9">The sequence shown here is derived from an EMBL/GenBank/DDBJ whole genome shotgun (WGS) entry which is preliminary data.</text>
</comment>
<dbReference type="InterPro" id="IPR020097">
    <property type="entry name" value="PsdUridine_synth_TruA_a/b_dom"/>
</dbReference>
<dbReference type="Proteomes" id="UP000823891">
    <property type="component" value="Unassembled WGS sequence"/>
</dbReference>
<dbReference type="AlphaFoldDB" id="A0A9D2NEG2"/>
<keyword evidence="3 4" id="KW-0413">Isomerase</keyword>
<dbReference type="NCBIfam" id="TIGR00071">
    <property type="entry name" value="hisT_truA"/>
    <property type="match status" value="1"/>
</dbReference>
<comment type="similarity">
    <text evidence="1 4 7">Belongs to the tRNA pseudouridine synthase TruA family.</text>
</comment>
<reference evidence="9" key="2">
    <citation type="submission" date="2021-04" db="EMBL/GenBank/DDBJ databases">
        <authorList>
            <person name="Gilroy R."/>
        </authorList>
    </citation>
    <scope>NUCLEOTIDE SEQUENCE</scope>
    <source>
        <strain evidence="9">USAMLcec2-132</strain>
    </source>
</reference>
<protein>
    <recommendedName>
        <fullName evidence="4">tRNA pseudouridine synthase A</fullName>
        <ecNumber evidence="4">5.4.99.12</ecNumber>
    </recommendedName>
    <alternativeName>
        <fullName evidence="4">tRNA pseudouridine(38-40) synthase</fullName>
    </alternativeName>
    <alternativeName>
        <fullName evidence="4">tRNA pseudouridylate synthase I</fullName>
    </alternativeName>
    <alternativeName>
        <fullName evidence="4">tRNA-uridine isomerase I</fullName>
    </alternativeName>
</protein>
<reference evidence="9" key="1">
    <citation type="journal article" date="2021" name="PeerJ">
        <title>Extensive microbial diversity within the chicken gut microbiome revealed by metagenomics and culture.</title>
        <authorList>
            <person name="Gilroy R."/>
            <person name="Ravi A."/>
            <person name="Getino M."/>
            <person name="Pursley I."/>
            <person name="Horton D.L."/>
            <person name="Alikhan N.F."/>
            <person name="Baker D."/>
            <person name="Gharbi K."/>
            <person name="Hall N."/>
            <person name="Watson M."/>
            <person name="Adriaenssens E.M."/>
            <person name="Foster-Nyarko E."/>
            <person name="Jarju S."/>
            <person name="Secka A."/>
            <person name="Antonio M."/>
            <person name="Oren A."/>
            <person name="Chaudhuri R.R."/>
            <person name="La Ragione R."/>
            <person name="Hildebrand F."/>
            <person name="Pallen M.J."/>
        </authorList>
    </citation>
    <scope>NUCLEOTIDE SEQUENCE</scope>
    <source>
        <strain evidence="9">USAMLcec2-132</strain>
    </source>
</reference>
<dbReference type="HAMAP" id="MF_00171">
    <property type="entry name" value="TruA"/>
    <property type="match status" value="1"/>
</dbReference>
<comment type="caution">
    <text evidence="4">Lacks conserved residue(s) required for the propagation of feature annotation.</text>
</comment>
<evidence type="ECO:0000256" key="5">
    <source>
        <dbReference type="PIRSR" id="PIRSR001430-1"/>
    </source>
</evidence>